<evidence type="ECO:0000313" key="3">
    <source>
        <dbReference type="EMBL" id="SEH11742.1"/>
    </source>
</evidence>
<keyword evidence="2" id="KW-0812">Transmembrane</keyword>
<feature type="transmembrane region" description="Helical" evidence="2">
    <location>
        <begin position="154"/>
        <end position="174"/>
    </location>
</feature>
<keyword evidence="4" id="KW-1185">Reference proteome</keyword>
<name>A0A1H6FN20_9EURY</name>
<reference evidence="4" key="1">
    <citation type="submission" date="2016-10" db="EMBL/GenBank/DDBJ databases">
        <authorList>
            <person name="Varghese N."/>
            <person name="Submissions S."/>
        </authorList>
    </citation>
    <scope>NUCLEOTIDE SEQUENCE [LARGE SCALE GENOMIC DNA]</scope>
    <source>
        <strain evidence="4">CGMCC 1.8981</strain>
    </source>
</reference>
<dbReference type="RefSeq" id="WP_090504641.1">
    <property type="nucleotide sequence ID" value="NZ_FNWL01000001.1"/>
</dbReference>
<keyword evidence="2" id="KW-0472">Membrane</keyword>
<dbReference type="Proteomes" id="UP000199112">
    <property type="component" value="Unassembled WGS sequence"/>
</dbReference>
<organism evidence="3 4">
    <name type="scientific">Natronorubrum sediminis</name>
    <dbReference type="NCBI Taxonomy" id="640943"/>
    <lineage>
        <taxon>Archaea</taxon>
        <taxon>Methanobacteriati</taxon>
        <taxon>Methanobacteriota</taxon>
        <taxon>Stenosarchaea group</taxon>
        <taxon>Halobacteria</taxon>
        <taxon>Halobacteriales</taxon>
        <taxon>Natrialbaceae</taxon>
        <taxon>Natronorubrum</taxon>
    </lineage>
</organism>
<dbReference type="OrthoDB" id="186576at2157"/>
<accession>A0A1H6FN20</accession>
<dbReference type="EMBL" id="FNWL01000001">
    <property type="protein sequence ID" value="SEH11742.1"/>
    <property type="molecule type" value="Genomic_DNA"/>
</dbReference>
<dbReference type="AlphaFoldDB" id="A0A1H6FN20"/>
<evidence type="ECO:0000256" key="2">
    <source>
        <dbReference type="SAM" id="Phobius"/>
    </source>
</evidence>
<feature type="region of interest" description="Disordered" evidence="1">
    <location>
        <begin position="1"/>
        <end position="50"/>
    </location>
</feature>
<gene>
    <name evidence="3" type="ORF">SAMN04487967_0492</name>
</gene>
<sequence length="175" mass="18457">MRLTPSWVRSSSEDAAGDGSTDSDDNGGVTIYHTPLDEGMEAGSRADEQASTYIPDSDIALVTEIDELNTPVTVDEVADQLVGSERPPVETWASIHEQLHEVRLPALADSGALVFDKSQGLVERPAHTEPGANSGVAVAASGSRVAVMNSSTTLFVLLSLLLVGTMLFVAFTFIV</sequence>
<proteinExistence type="predicted"/>
<keyword evidence="2" id="KW-1133">Transmembrane helix</keyword>
<protein>
    <submittedName>
        <fullName evidence="3">Uncharacterized protein</fullName>
    </submittedName>
</protein>
<evidence type="ECO:0000256" key="1">
    <source>
        <dbReference type="SAM" id="MobiDB-lite"/>
    </source>
</evidence>
<evidence type="ECO:0000313" key="4">
    <source>
        <dbReference type="Proteomes" id="UP000199112"/>
    </source>
</evidence>